<comment type="caution">
    <text evidence="2">The sequence shown here is derived from an EMBL/GenBank/DDBJ whole genome shotgun (WGS) entry which is preliminary data.</text>
</comment>
<reference evidence="2 3" key="1">
    <citation type="submission" date="2024-02" db="EMBL/GenBank/DDBJ databases">
        <title>A nitrogen-fixing paenibacillus bacterium.</title>
        <authorList>
            <person name="Zhang W.L."/>
            <person name="Chen S.F."/>
        </authorList>
    </citation>
    <scope>NUCLEOTIDE SEQUENCE [LARGE SCALE GENOMIC DNA]</scope>
    <source>
        <strain evidence="2 3">M1</strain>
    </source>
</reference>
<evidence type="ECO:0000313" key="2">
    <source>
        <dbReference type="EMBL" id="MEF2967247.1"/>
    </source>
</evidence>
<dbReference type="InterPro" id="IPR014710">
    <property type="entry name" value="RmlC-like_jellyroll"/>
</dbReference>
<dbReference type="EMBL" id="JAZHPZ010000007">
    <property type="protein sequence ID" value="MEF2967247.1"/>
    <property type="molecule type" value="Genomic_DNA"/>
</dbReference>
<dbReference type="SUPFAM" id="SSF51182">
    <property type="entry name" value="RmlC-like cupins"/>
    <property type="match status" value="1"/>
</dbReference>
<organism evidence="2 3">
    <name type="scientific">Paenibacillus haidiansis</name>
    <dbReference type="NCBI Taxonomy" id="1574488"/>
    <lineage>
        <taxon>Bacteria</taxon>
        <taxon>Bacillati</taxon>
        <taxon>Bacillota</taxon>
        <taxon>Bacilli</taxon>
        <taxon>Bacillales</taxon>
        <taxon>Paenibacillaceae</taxon>
        <taxon>Paenibacillus</taxon>
    </lineage>
</organism>
<evidence type="ECO:0000313" key="3">
    <source>
        <dbReference type="Proteomes" id="UP001306950"/>
    </source>
</evidence>
<accession>A0ABU7VWG7</accession>
<dbReference type="InterPro" id="IPR052044">
    <property type="entry name" value="PKS_Associated_Protein"/>
</dbReference>
<dbReference type="RefSeq" id="WP_331847466.1">
    <property type="nucleotide sequence ID" value="NZ_JAZHPZ010000007.1"/>
</dbReference>
<feature type="domain" description="Cupin type-2" evidence="1">
    <location>
        <begin position="35"/>
        <end position="102"/>
    </location>
</feature>
<proteinExistence type="predicted"/>
<keyword evidence="3" id="KW-1185">Reference proteome</keyword>
<gene>
    <name evidence="2" type="ORF">V3851_15525</name>
</gene>
<dbReference type="InterPro" id="IPR013096">
    <property type="entry name" value="Cupin_2"/>
</dbReference>
<dbReference type="Pfam" id="PF07883">
    <property type="entry name" value="Cupin_2"/>
    <property type="match status" value="1"/>
</dbReference>
<dbReference type="PANTHER" id="PTHR36114">
    <property type="entry name" value="16.7 KDA PROTEIN IN WHIE LOCUS"/>
    <property type="match status" value="1"/>
</dbReference>
<dbReference type="Gene3D" id="2.60.120.10">
    <property type="entry name" value="Jelly Rolls"/>
    <property type="match status" value="1"/>
</dbReference>
<name>A0ABU7VWG7_9BACL</name>
<dbReference type="Proteomes" id="UP001306950">
    <property type="component" value="Unassembled WGS sequence"/>
</dbReference>
<sequence length="115" mass="13187">MINKISKKNAGHYIWGGSCDGWRLVDEAERSIIHERMPAGMQESRHVHRRSRQFFFVLSGTMNIEIDGTEHILREQEGIDVPADIPHQVFNKSANDLEFLVISQPNTKGDRFPAE</sequence>
<dbReference type="PANTHER" id="PTHR36114:SF1">
    <property type="entry name" value="16.7 KDA PROTEIN IN WHIE LOCUS"/>
    <property type="match status" value="1"/>
</dbReference>
<dbReference type="InterPro" id="IPR011051">
    <property type="entry name" value="RmlC_Cupin_sf"/>
</dbReference>
<evidence type="ECO:0000259" key="1">
    <source>
        <dbReference type="Pfam" id="PF07883"/>
    </source>
</evidence>
<dbReference type="PROSITE" id="PS51257">
    <property type="entry name" value="PROKAR_LIPOPROTEIN"/>
    <property type="match status" value="1"/>
</dbReference>
<protein>
    <submittedName>
        <fullName evidence="2">Cupin domain-containing protein</fullName>
    </submittedName>
</protein>